<dbReference type="SUPFAM" id="SSF52833">
    <property type="entry name" value="Thioredoxin-like"/>
    <property type="match status" value="1"/>
</dbReference>
<comment type="caution">
    <text evidence="4">The sequence shown here is derived from an EMBL/GenBank/DDBJ whole genome shotgun (WGS) entry which is preliminary data.</text>
</comment>
<dbReference type="InterPro" id="IPR017937">
    <property type="entry name" value="Thioredoxin_CS"/>
</dbReference>
<dbReference type="CDD" id="cd02966">
    <property type="entry name" value="TlpA_like_family"/>
    <property type="match status" value="1"/>
</dbReference>
<dbReference type="EMBL" id="JAGTAR010000007">
    <property type="protein sequence ID" value="MBR8535172.1"/>
    <property type="molecule type" value="Genomic_DNA"/>
</dbReference>
<name>A0A941F2I6_9BACT</name>
<keyword evidence="1" id="KW-0676">Redox-active center</keyword>
<organism evidence="4 5">
    <name type="scientific">Carboxylicivirga sediminis</name>
    <dbReference type="NCBI Taxonomy" id="2006564"/>
    <lineage>
        <taxon>Bacteria</taxon>
        <taxon>Pseudomonadati</taxon>
        <taxon>Bacteroidota</taxon>
        <taxon>Bacteroidia</taxon>
        <taxon>Marinilabiliales</taxon>
        <taxon>Marinilabiliaceae</taxon>
        <taxon>Carboxylicivirga</taxon>
    </lineage>
</organism>
<reference evidence="4" key="1">
    <citation type="journal article" date="2018" name="Int. J. Syst. Evol. Microbiol.">
        <title>Carboxylicivirga sediminis sp. nov., isolated from coastal sediment.</title>
        <authorList>
            <person name="Wang F.Q."/>
            <person name="Ren L.H."/>
            <person name="Zou R.J."/>
            <person name="Sun Y.Z."/>
            <person name="Liu X.J."/>
            <person name="Jiang F."/>
            <person name="Liu L.J."/>
        </authorList>
    </citation>
    <scope>NUCLEOTIDE SEQUENCE</scope>
    <source>
        <strain evidence="4">JR1</strain>
    </source>
</reference>
<feature type="chain" id="PRO_5037191197" evidence="2">
    <location>
        <begin position="19"/>
        <end position="159"/>
    </location>
</feature>
<sequence>MKRMVLSLFVLTGFFTHAYSQQVEEVTVRQLLQRVNQQNDSVYVVNFWATWCGPCVEELPVFSADELHQNQKHLKVLLVSLDFKSQKEKTLIPFIRQKKMEQEVLLLNERNPNDWVDLIHPSWSGAIPATVIYKNSSSVFHEGELNLHELKELIKTIHH</sequence>
<proteinExistence type="predicted"/>
<evidence type="ECO:0000256" key="2">
    <source>
        <dbReference type="SAM" id="SignalP"/>
    </source>
</evidence>
<gene>
    <name evidence="4" type="ORF">KDU71_06350</name>
</gene>
<keyword evidence="2" id="KW-0732">Signal</keyword>
<dbReference type="Proteomes" id="UP000679220">
    <property type="component" value="Unassembled WGS sequence"/>
</dbReference>
<evidence type="ECO:0000259" key="3">
    <source>
        <dbReference type="PROSITE" id="PS51352"/>
    </source>
</evidence>
<dbReference type="AlphaFoldDB" id="A0A941F2I6"/>
<dbReference type="PROSITE" id="PS00194">
    <property type="entry name" value="THIOREDOXIN_1"/>
    <property type="match status" value="1"/>
</dbReference>
<feature type="signal peptide" evidence="2">
    <location>
        <begin position="1"/>
        <end position="18"/>
    </location>
</feature>
<evidence type="ECO:0000313" key="4">
    <source>
        <dbReference type="EMBL" id="MBR8535172.1"/>
    </source>
</evidence>
<dbReference type="RefSeq" id="WP_212189079.1">
    <property type="nucleotide sequence ID" value="NZ_JAGTAR010000007.1"/>
</dbReference>
<evidence type="ECO:0000256" key="1">
    <source>
        <dbReference type="ARBA" id="ARBA00023284"/>
    </source>
</evidence>
<feature type="domain" description="Thioredoxin" evidence="3">
    <location>
        <begin position="5"/>
        <end position="159"/>
    </location>
</feature>
<dbReference type="Pfam" id="PF00085">
    <property type="entry name" value="Thioredoxin"/>
    <property type="match status" value="1"/>
</dbReference>
<accession>A0A941F2I6</accession>
<evidence type="ECO:0000313" key="5">
    <source>
        <dbReference type="Proteomes" id="UP000679220"/>
    </source>
</evidence>
<dbReference type="InterPro" id="IPR036249">
    <property type="entry name" value="Thioredoxin-like_sf"/>
</dbReference>
<dbReference type="PANTHER" id="PTHR42852:SF13">
    <property type="entry name" value="PROTEIN DIPZ"/>
    <property type="match status" value="1"/>
</dbReference>
<dbReference type="Gene3D" id="3.40.30.10">
    <property type="entry name" value="Glutaredoxin"/>
    <property type="match status" value="1"/>
</dbReference>
<dbReference type="PANTHER" id="PTHR42852">
    <property type="entry name" value="THIOL:DISULFIDE INTERCHANGE PROTEIN DSBE"/>
    <property type="match status" value="1"/>
</dbReference>
<dbReference type="InterPro" id="IPR050553">
    <property type="entry name" value="Thioredoxin_ResA/DsbE_sf"/>
</dbReference>
<protein>
    <submittedName>
        <fullName evidence="4">TlpA family protein disulfide reductase</fullName>
    </submittedName>
</protein>
<reference evidence="4" key="2">
    <citation type="submission" date="2021-04" db="EMBL/GenBank/DDBJ databases">
        <authorList>
            <person name="Zhang T."/>
            <person name="Zhang Y."/>
            <person name="Lu D."/>
            <person name="Zuo D."/>
            <person name="Du Z."/>
        </authorList>
    </citation>
    <scope>NUCLEOTIDE SEQUENCE</scope>
    <source>
        <strain evidence="4">JR1</strain>
    </source>
</reference>
<dbReference type="InterPro" id="IPR013766">
    <property type="entry name" value="Thioredoxin_domain"/>
</dbReference>
<keyword evidence="5" id="KW-1185">Reference proteome</keyword>
<dbReference type="PROSITE" id="PS51352">
    <property type="entry name" value="THIOREDOXIN_2"/>
    <property type="match status" value="1"/>
</dbReference>